<dbReference type="EMBL" id="LAZR01049512">
    <property type="protein sequence ID" value="KKK89480.1"/>
    <property type="molecule type" value="Genomic_DNA"/>
</dbReference>
<name>A0A0F8ZU40_9ZZZZ</name>
<dbReference type="AlphaFoldDB" id="A0A0F8ZU40"/>
<reference evidence="1" key="1">
    <citation type="journal article" date="2015" name="Nature">
        <title>Complex archaea that bridge the gap between prokaryotes and eukaryotes.</title>
        <authorList>
            <person name="Spang A."/>
            <person name="Saw J.H."/>
            <person name="Jorgensen S.L."/>
            <person name="Zaremba-Niedzwiedzka K."/>
            <person name="Martijn J."/>
            <person name="Lind A.E."/>
            <person name="van Eijk R."/>
            <person name="Schleper C."/>
            <person name="Guy L."/>
            <person name="Ettema T.J."/>
        </authorList>
    </citation>
    <scope>NUCLEOTIDE SEQUENCE</scope>
</reference>
<proteinExistence type="predicted"/>
<sequence length="39" mass="4050">MVGDCVIGDGDYTRAAPPGLEQLTIRCGGLAVSEDKRGK</sequence>
<gene>
    <name evidence="1" type="ORF">LCGC14_2732690</name>
</gene>
<protein>
    <submittedName>
        <fullName evidence="1">Uncharacterized protein</fullName>
    </submittedName>
</protein>
<organism evidence="1">
    <name type="scientific">marine sediment metagenome</name>
    <dbReference type="NCBI Taxonomy" id="412755"/>
    <lineage>
        <taxon>unclassified sequences</taxon>
        <taxon>metagenomes</taxon>
        <taxon>ecological metagenomes</taxon>
    </lineage>
</organism>
<evidence type="ECO:0000313" key="1">
    <source>
        <dbReference type="EMBL" id="KKK89480.1"/>
    </source>
</evidence>
<accession>A0A0F8ZU40</accession>
<comment type="caution">
    <text evidence="1">The sequence shown here is derived from an EMBL/GenBank/DDBJ whole genome shotgun (WGS) entry which is preliminary data.</text>
</comment>
<feature type="non-terminal residue" evidence="1">
    <location>
        <position position="39"/>
    </location>
</feature>